<evidence type="ECO:0000313" key="3">
    <source>
        <dbReference type="RefSeq" id="XP_010451553.1"/>
    </source>
</evidence>
<dbReference type="GeneID" id="104733688"/>
<sequence>MDDEDGERRVRAKRSGDKVEEVDRLRNLPDCLLNEILLKLPTKDVIKWRYVPGLDFECRDFMTSEFHDPSEFITMLGFAYRYLGFNSEPCLQKFKLTVNLYEGVFLDTAHFTHWMNAVFERKFQHLHILDRFWGMDGVEFCTLPEEEGVGILPGPRRFLTSLEYVKIVKPDSEEEEEEATEIDLELVSYFLENSAILKKLTLCLGYLRRREESVILRKLLTIPRLSTSCQVFVL</sequence>
<protein>
    <submittedName>
        <fullName evidence="3">FBD-associated F-box protein At4g13985-like</fullName>
    </submittedName>
</protein>
<dbReference type="RefSeq" id="XP_010451553.1">
    <property type="nucleotide sequence ID" value="XM_010453251.1"/>
</dbReference>
<accession>A0ABM0V6D1</accession>
<name>A0ABM0V6D1_CAMSA</name>
<evidence type="ECO:0000259" key="1">
    <source>
        <dbReference type="SMART" id="SM00579"/>
    </source>
</evidence>
<dbReference type="InterPro" id="IPR006566">
    <property type="entry name" value="FBD"/>
</dbReference>
<keyword evidence="2" id="KW-1185">Reference proteome</keyword>
<dbReference type="Pfam" id="PF08387">
    <property type="entry name" value="FBD"/>
    <property type="match status" value="1"/>
</dbReference>
<dbReference type="PANTHER" id="PTHR31900">
    <property type="entry name" value="F-BOX/RNI SUPERFAMILY PROTEIN-RELATED"/>
    <property type="match status" value="1"/>
</dbReference>
<reference evidence="2" key="1">
    <citation type="journal article" date="2014" name="Nat. Commun.">
        <title>The emerging biofuel crop Camelina sativa retains a highly undifferentiated hexaploid genome structure.</title>
        <authorList>
            <person name="Kagale S."/>
            <person name="Koh C."/>
            <person name="Nixon J."/>
            <person name="Bollina V."/>
            <person name="Clarke W.E."/>
            <person name="Tuteja R."/>
            <person name="Spillane C."/>
            <person name="Robinson S.J."/>
            <person name="Links M.G."/>
            <person name="Clarke C."/>
            <person name="Higgins E.E."/>
            <person name="Huebert T."/>
            <person name="Sharpe A.G."/>
            <person name="Parkin I.A."/>
        </authorList>
    </citation>
    <scope>NUCLEOTIDE SEQUENCE [LARGE SCALE GENOMIC DNA]</scope>
    <source>
        <strain evidence="2">cv. DH55</strain>
    </source>
</reference>
<reference evidence="3" key="2">
    <citation type="submission" date="2025-08" db="UniProtKB">
        <authorList>
            <consortium name="RefSeq"/>
        </authorList>
    </citation>
    <scope>IDENTIFICATION</scope>
    <source>
        <tissue evidence="3">Leaf</tissue>
    </source>
</reference>
<proteinExistence type="predicted"/>
<gene>
    <name evidence="3" type="primary">LOC104733688</name>
</gene>
<dbReference type="SMART" id="SM00579">
    <property type="entry name" value="FBD"/>
    <property type="match status" value="1"/>
</dbReference>
<dbReference type="Proteomes" id="UP000694864">
    <property type="component" value="Chromosome 12"/>
</dbReference>
<dbReference type="InterPro" id="IPR050232">
    <property type="entry name" value="FBL13/AtMIF1-like"/>
</dbReference>
<evidence type="ECO:0000313" key="2">
    <source>
        <dbReference type="Proteomes" id="UP000694864"/>
    </source>
</evidence>
<organism evidence="2 3">
    <name type="scientific">Camelina sativa</name>
    <name type="common">False flax</name>
    <name type="synonym">Myagrum sativum</name>
    <dbReference type="NCBI Taxonomy" id="90675"/>
    <lineage>
        <taxon>Eukaryota</taxon>
        <taxon>Viridiplantae</taxon>
        <taxon>Streptophyta</taxon>
        <taxon>Embryophyta</taxon>
        <taxon>Tracheophyta</taxon>
        <taxon>Spermatophyta</taxon>
        <taxon>Magnoliopsida</taxon>
        <taxon>eudicotyledons</taxon>
        <taxon>Gunneridae</taxon>
        <taxon>Pentapetalae</taxon>
        <taxon>rosids</taxon>
        <taxon>malvids</taxon>
        <taxon>Brassicales</taxon>
        <taxon>Brassicaceae</taxon>
        <taxon>Camelineae</taxon>
        <taxon>Camelina</taxon>
    </lineage>
</organism>
<feature type="domain" description="FBD" evidence="1">
    <location>
        <begin position="156"/>
        <end position="234"/>
    </location>
</feature>
<dbReference type="PANTHER" id="PTHR31900:SF33">
    <property type="entry name" value="PROTEIN WITH RNI-LIKE_FBD-LIKE DOMAIN"/>
    <property type="match status" value="1"/>
</dbReference>